<dbReference type="InterPro" id="IPR049511">
    <property type="entry name" value="PGH-like_rpt"/>
</dbReference>
<dbReference type="AlphaFoldDB" id="A0A6H9Z047"/>
<evidence type="ECO:0000313" key="1">
    <source>
        <dbReference type="EMBL" id="KAB2352520.1"/>
    </source>
</evidence>
<keyword evidence="2" id="KW-1185">Reference proteome</keyword>
<dbReference type="GO" id="GO:0008237">
    <property type="term" value="F:metallopeptidase activity"/>
    <property type="evidence" value="ECO:0007669"/>
    <property type="project" value="InterPro"/>
</dbReference>
<organism evidence="1 2">
    <name type="scientific">Actinomadura rudentiformis</name>
    <dbReference type="NCBI Taxonomy" id="359158"/>
    <lineage>
        <taxon>Bacteria</taxon>
        <taxon>Bacillati</taxon>
        <taxon>Actinomycetota</taxon>
        <taxon>Actinomycetes</taxon>
        <taxon>Streptosporangiales</taxon>
        <taxon>Thermomonosporaceae</taxon>
        <taxon>Actinomadura</taxon>
    </lineage>
</organism>
<dbReference type="RefSeq" id="WP_151557415.1">
    <property type="nucleotide sequence ID" value="NZ_WBMT01000001.1"/>
</dbReference>
<dbReference type="Pfam" id="PF17660">
    <property type="entry name" value="BTRD1"/>
    <property type="match status" value="5"/>
</dbReference>
<proteinExistence type="predicted"/>
<reference evidence="1 2" key="1">
    <citation type="submission" date="2019-09" db="EMBL/GenBank/DDBJ databases">
        <title>Actinomadura physcomitrii sp. nov., a novel actinomycete isolated from moss [Physcomitrium sphaericum (Ludw) Fuernr].</title>
        <authorList>
            <person name="Zhuang X."/>
            <person name="Liu C."/>
        </authorList>
    </citation>
    <scope>NUCLEOTIDE SEQUENCE [LARGE SCALE GENOMIC DNA]</scope>
    <source>
        <strain evidence="1 2">HMC1</strain>
    </source>
</reference>
<protein>
    <submittedName>
        <fullName evidence="1">Uncharacterized protein</fullName>
    </submittedName>
</protein>
<dbReference type="InterPro" id="IPR024079">
    <property type="entry name" value="MetalloPept_cat_dom_sf"/>
</dbReference>
<name>A0A6H9Z047_9ACTN</name>
<accession>A0A6H9Z047</accession>
<dbReference type="EMBL" id="WBMT01000001">
    <property type="protein sequence ID" value="KAB2352520.1"/>
    <property type="molecule type" value="Genomic_DNA"/>
</dbReference>
<comment type="caution">
    <text evidence="1">The sequence shown here is derived from an EMBL/GenBank/DDBJ whole genome shotgun (WGS) entry which is preliminary data.</text>
</comment>
<sequence length="640" mass="70798">MYDIRIVTVLTANDNGSQAATPSPKSIARSVELANEIYNPRGINFLFDAATDIYRFNDDLLNRDCRRRDHQVYTDPQVEPGSAPEFEGELFNKHRNEVALRFPGRVMVYFTAGSRYAWSSTQKRWVYGPRGYSWSNHFDEFVSMAAHAAGDDLLAHELGHYLHLPHVFWHTPATIEAAAKLIRDFVANGGSKDAALSLFEGDGISDTPPDCGPALFKNQCDPAETSVTIPVTFADGSKRSYTLTPDRENIMNYWDKRCRGGVPHISAGQTGRVQGALHQGNRRHLVEPAVLYSATFGAGDRGQTRAIGWALNDFAKRFNDELAAGRRCVHMQGYDIGGGQIRYDGVWEKSSGVEQTRAIGWALNDFAKRFNDELAAGRRCVHMQAYDLGGGQIRYDGIWESGGDLGQTRAIGWALNDFAKRFNDELAAGRRCVHMQGYDIGGGQIRYDGVWEKSSGVEQTRAIGWALNDFAKRFNDELAAGRRCVHMQAYDLGGGQIRYDGVWESGGSNGQTRAIGWAFNHFVGRLDTEMAQGRRLVHLQAYDLGGGQIRYDGVWEKNGGSQQRVLALPLSTFADHFDELTSSGHHVEHMTACLRSYGLPKATSDQRAVFFGSDAGAEPAVLSALPIPPLTERDPGCDLQ</sequence>
<dbReference type="OrthoDB" id="262125at2"/>
<gene>
    <name evidence="1" type="ORF">F8566_02235</name>
</gene>
<dbReference type="Gene3D" id="3.40.390.10">
    <property type="entry name" value="Collagenase (Catalytic Domain)"/>
    <property type="match status" value="1"/>
</dbReference>
<dbReference type="Proteomes" id="UP000468735">
    <property type="component" value="Unassembled WGS sequence"/>
</dbReference>
<evidence type="ECO:0000313" key="2">
    <source>
        <dbReference type="Proteomes" id="UP000468735"/>
    </source>
</evidence>